<comment type="caution">
    <text evidence="2">The sequence shown here is derived from an EMBL/GenBank/DDBJ whole genome shotgun (WGS) entry which is preliminary data.</text>
</comment>
<keyword evidence="3" id="KW-1185">Reference proteome</keyword>
<dbReference type="InterPro" id="IPR029044">
    <property type="entry name" value="Nucleotide-diphossugar_trans"/>
</dbReference>
<evidence type="ECO:0000259" key="1">
    <source>
        <dbReference type="Pfam" id="PF13632"/>
    </source>
</evidence>
<protein>
    <submittedName>
        <fullName evidence="2">Glycosyl transferase group 2 family protein</fullName>
    </submittedName>
</protein>
<dbReference type="Gene3D" id="3.90.550.10">
    <property type="entry name" value="Spore Coat Polysaccharide Biosynthesis Protein SpsA, Chain A"/>
    <property type="match status" value="1"/>
</dbReference>
<dbReference type="AlphaFoldDB" id="A0A091A0M4"/>
<sequence>MNILRNAVAYTGSNTVISRQGMVDMGGFPLNTITEDFETSIRLQQEGYITYATQEVQAVEQTATTIPNIDQTADSLGEGHYSEFAKYACTPPQKTSFLDKSDLCEQFFILVVFFQSADLYLVSDSVCLV</sequence>
<feature type="domain" description="Glycosyltransferase 2-like" evidence="1">
    <location>
        <begin position="5"/>
        <end position="66"/>
    </location>
</feature>
<dbReference type="EMBL" id="JMQA01000020">
    <property type="protein sequence ID" value="KFN09886.1"/>
    <property type="molecule type" value="Genomic_DNA"/>
</dbReference>
<dbReference type="HOGENOM" id="CLU_1946655_0_0_9"/>
<accession>A0A091A0M4</accession>
<dbReference type="SUPFAM" id="SSF53448">
    <property type="entry name" value="Nucleotide-diphospho-sugar transferases"/>
    <property type="match status" value="1"/>
</dbReference>
<organism evidence="2 3">
    <name type="scientific">Paenibacillus macerans</name>
    <name type="common">Bacillus macerans</name>
    <dbReference type="NCBI Taxonomy" id="44252"/>
    <lineage>
        <taxon>Bacteria</taxon>
        <taxon>Bacillati</taxon>
        <taxon>Bacillota</taxon>
        <taxon>Bacilli</taxon>
        <taxon>Bacillales</taxon>
        <taxon>Paenibacillaceae</taxon>
        <taxon>Paenibacillus</taxon>
    </lineage>
</organism>
<evidence type="ECO:0000313" key="2">
    <source>
        <dbReference type="EMBL" id="KFN09886.1"/>
    </source>
</evidence>
<name>A0A091A0M4_PAEMA</name>
<reference evidence="2 3" key="1">
    <citation type="submission" date="2014-04" db="EMBL/GenBank/DDBJ databases">
        <authorList>
            <person name="Bishop-Lilly K.A."/>
            <person name="Broomall S.M."/>
            <person name="Chain P.S."/>
            <person name="Chertkov O."/>
            <person name="Coyne S.R."/>
            <person name="Daligault H.E."/>
            <person name="Davenport K.W."/>
            <person name="Erkkila T."/>
            <person name="Frey K.G."/>
            <person name="Gibbons H.S."/>
            <person name="Gu W."/>
            <person name="Jaissle J."/>
            <person name="Johnson S.L."/>
            <person name="Koroleva G.I."/>
            <person name="Ladner J.T."/>
            <person name="Lo C.-C."/>
            <person name="Minogue T.D."/>
            <person name="Munk C."/>
            <person name="Palacios G.F."/>
            <person name="Redden C.L."/>
            <person name="Rosenzweig C.N."/>
            <person name="Scholz M.B."/>
            <person name="Teshima H."/>
            <person name="Xu Y."/>
        </authorList>
    </citation>
    <scope>NUCLEOTIDE SEQUENCE [LARGE SCALE GENOMIC DNA]</scope>
    <source>
        <strain evidence="2 3">8244</strain>
    </source>
</reference>
<dbReference type="Proteomes" id="UP000029278">
    <property type="component" value="Unassembled WGS sequence"/>
</dbReference>
<dbReference type="GO" id="GO:0016740">
    <property type="term" value="F:transferase activity"/>
    <property type="evidence" value="ECO:0007669"/>
    <property type="project" value="UniProtKB-KW"/>
</dbReference>
<proteinExistence type="predicted"/>
<evidence type="ECO:0000313" key="3">
    <source>
        <dbReference type="Proteomes" id="UP000029278"/>
    </source>
</evidence>
<dbReference type="Pfam" id="PF13632">
    <property type="entry name" value="Glyco_trans_2_3"/>
    <property type="match status" value="1"/>
</dbReference>
<keyword evidence="2" id="KW-0808">Transferase</keyword>
<dbReference type="STRING" id="44252.DJ90_639"/>
<gene>
    <name evidence="2" type="ORF">DJ90_639</name>
</gene>
<dbReference type="InterPro" id="IPR001173">
    <property type="entry name" value="Glyco_trans_2-like"/>
</dbReference>